<comment type="caution">
    <text evidence="2">The sequence shown here is derived from an EMBL/GenBank/DDBJ whole genome shotgun (WGS) entry which is preliminary data.</text>
</comment>
<dbReference type="EMBL" id="CAJPWZ010001562">
    <property type="protein sequence ID" value="CAG2217687.1"/>
    <property type="molecule type" value="Genomic_DNA"/>
</dbReference>
<evidence type="ECO:0000313" key="2">
    <source>
        <dbReference type="EMBL" id="CAG2217687.1"/>
    </source>
</evidence>
<dbReference type="Pfam" id="PF01683">
    <property type="entry name" value="EB"/>
    <property type="match status" value="1"/>
</dbReference>
<organism evidence="2 3">
    <name type="scientific">Mytilus edulis</name>
    <name type="common">Blue mussel</name>
    <dbReference type="NCBI Taxonomy" id="6550"/>
    <lineage>
        <taxon>Eukaryota</taxon>
        <taxon>Metazoa</taxon>
        <taxon>Spiralia</taxon>
        <taxon>Lophotrochozoa</taxon>
        <taxon>Mollusca</taxon>
        <taxon>Bivalvia</taxon>
        <taxon>Autobranchia</taxon>
        <taxon>Pteriomorphia</taxon>
        <taxon>Mytilida</taxon>
        <taxon>Mytiloidea</taxon>
        <taxon>Mytilidae</taxon>
        <taxon>Mytilinae</taxon>
        <taxon>Mytilus</taxon>
    </lineage>
</organism>
<evidence type="ECO:0000259" key="1">
    <source>
        <dbReference type="Pfam" id="PF01683"/>
    </source>
</evidence>
<dbReference type="InterPro" id="IPR006149">
    <property type="entry name" value="EB_dom"/>
</dbReference>
<dbReference type="OrthoDB" id="6129273at2759"/>
<reference evidence="2" key="1">
    <citation type="submission" date="2021-03" db="EMBL/GenBank/DDBJ databases">
        <authorList>
            <person name="Bekaert M."/>
        </authorList>
    </citation>
    <scope>NUCLEOTIDE SEQUENCE</scope>
</reference>
<evidence type="ECO:0000313" key="3">
    <source>
        <dbReference type="Proteomes" id="UP000683360"/>
    </source>
</evidence>
<feature type="domain" description="EB" evidence="1">
    <location>
        <begin position="81"/>
        <end position="126"/>
    </location>
</feature>
<gene>
    <name evidence="2" type="ORF">MEDL_31357</name>
</gene>
<dbReference type="Proteomes" id="UP000683360">
    <property type="component" value="Unassembled WGS sequence"/>
</dbReference>
<keyword evidence="3" id="KW-1185">Reference proteome</keyword>
<accession>A0A8S3SDS8</accession>
<protein>
    <recommendedName>
        <fullName evidence="1">EB domain-containing protein</fullName>
    </recommendedName>
</protein>
<sequence>MNYANLANEIYAENIFFSVTTFEGKNNMVPKILDSNRKLKNKSVIMCKEPEYFGPCKEDRPCYLENTECIQEHCQCLQTHYQEGDNKCIPKKANGAECTESYQCTDTQAECVNHLCTCKDGLFEDTNNANTCKEKYELGSTCSREILDQCADANAECRVDAFDTYKCLCKTTHYNIGNNCVPRIVENGECEHGGNEKQCLDKMVCKKVDGVYKCQYDNGNDFN</sequence>
<name>A0A8S3SDS8_MYTED</name>
<dbReference type="AlphaFoldDB" id="A0A8S3SDS8"/>
<proteinExistence type="predicted"/>